<keyword evidence="2" id="KW-1185">Reference proteome</keyword>
<sequence>MSSDAPISRVPLPLAGRNRRRFGVEGVVISTPIPLRSETITSLQKDNHTEFVQTYCLRTPSAPTA</sequence>
<protein>
    <submittedName>
        <fullName evidence="1">Uncharacterized protein</fullName>
    </submittedName>
</protein>
<evidence type="ECO:0000313" key="1">
    <source>
        <dbReference type="EMBL" id="EMC95785.1"/>
    </source>
</evidence>
<organism evidence="1 2">
    <name type="scientific">Baudoinia panamericana (strain UAMH 10762)</name>
    <name type="common">Angels' share fungus</name>
    <name type="synonym">Baudoinia compniacensis (strain UAMH 10762)</name>
    <dbReference type="NCBI Taxonomy" id="717646"/>
    <lineage>
        <taxon>Eukaryota</taxon>
        <taxon>Fungi</taxon>
        <taxon>Dikarya</taxon>
        <taxon>Ascomycota</taxon>
        <taxon>Pezizomycotina</taxon>
        <taxon>Dothideomycetes</taxon>
        <taxon>Dothideomycetidae</taxon>
        <taxon>Mycosphaerellales</taxon>
        <taxon>Teratosphaeriaceae</taxon>
        <taxon>Baudoinia</taxon>
    </lineage>
</organism>
<dbReference type="HOGENOM" id="CLU_2849329_0_0_1"/>
<reference evidence="1 2" key="1">
    <citation type="journal article" date="2012" name="PLoS Pathog.">
        <title>Diverse lifestyles and strategies of plant pathogenesis encoded in the genomes of eighteen Dothideomycetes fungi.</title>
        <authorList>
            <person name="Ohm R.A."/>
            <person name="Feau N."/>
            <person name="Henrissat B."/>
            <person name="Schoch C.L."/>
            <person name="Horwitz B.A."/>
            <person name="Barry K.W."/>
            <person name="Condon B.J."/>
            <person name="Copeland A.C."/>
            <person name="Dhillon B."/>
            <person name="Glaser F."/>
            <person name="Hesse C.N."/>
            <person name="Kosti I."/>
            <person name="LaButti K."/>
            <person name="Lindquist E.A."/>
            <person name="Lucas S."/>
            <person name="Salamov A.A."/>
            <person name="Bradshaw R.E."/>
            <person name="Ciuffetti L."/>
            <person name="Hamelin R.C."/>
            <person name="Kema G.H.J."/>
            <person name="Lawrence C."/>
            <person name="Scott J.A."/>
            <person name="Spatafora J.W."/>
            <person name="Turgeon B.G."/>
            <person name="de Wit P.J.G.M."/>
            <person name="Zhong S."/>
            <person name="Goodwin S.B."/>
            <person name="Grigoriev I.V."/>
        </authorList>
    </citation>
    <scope>NUCLEOTIDE SEQUENCE [LARGE SCALE GENOMIC DNA]</scope>
    <source>
        <strain evidence="1 2">UAMH 10762</strain>
    </source>
</reference>
<dbReference type="EMBL" id="KB445556">
    <property type="protein sequence ID" value="EMC95785.1"/>
    <property type="molecule type" value="Genomic_DNA"/>
</dbReference>
<proteinExistence type="predicted"/>
<evidence type="ECO:0000313" key="2">
    <source>
        <dbReference type="Proteomes" id="UP000011761"/>
    </source>
</evidence>
<dbReference type="KEGG" id="bcom:BAUCODRAFT_34550"/>
<name>M2NAA2_BAUPA</name>
<dbReference type="RefSeq" id="XP_007676797.1">
    <property type="nucleotide sequence ID" value="XM_007678607.1"/>
</dbReference>
<dbReference type="GeneID" id="19112445"/>
<accession>M2NAA2</accession>
<dbReference type="Proteomes" id="UP000011761">
    <property type="component" value="Unassembled WGS sequence"/>
</dbReference>
<gene>
    <name evidence="1" type="ORF">BAUCODRAFT_34550</name>
</gene>
<dbReference type="AlphaFoldDB" id="M2NAA2"/>